<proteinExistence type="predicted"/>
<dbReference type="AlphaFoldDB" id="A0A0D0AG37"/>
<organism evidence="1 2">
    <name type="scientific">Suillus luteus UH-Slu-Lm8-n1</name>
    <dbReference type="NCBI Taxonomy" id="930992"/>
    <lineage>
        <taxon>Eukaryota</taxon>
        <taxon>Fungi</taxon>
        <taxon>Dikarya</taxon>
        <taxon>Basidiomycota</taxon>
        <taxon>Agaricomycotina</taxon>
        <taxon>Agaricomycetes</taxon>
        <taxon>Agaricomycetidae</taxon>
        <taxon>Boletales</taxon>
        <taxon>Suillineae</taxon>
        <taxon>Suillaceae</taxon>
        <taxon>Suillus</taxon>
    </lineage>
</organism>
<reference evidence="2" key="2">
    <citation type="submission" date="2015-01" db="EMBL/GenBank/DDBJ databases">
        <title>Evolutionary Origins and Diversification of the Mycorrhizal Mutualists.</title>
        <authorList>
            <consortium name="DOE Joint Genome Institute"/>
            <consortium name="Mycorrhizal Genomics Consortium"/>
            <person name="Kohler A."/>
            <person name="Kuo A."/>
            <person name="Nagy L.G."/>
            <person name="Floudas D."/>
            <person name="Copeland A."/>
            <person name="Barry K.W."/>
            <person name="Cichocki N."/>
            <person name="Veneault-Fourrey C."/>
            <person name="LaButti K."/>
            <person name="Lindquist E.A."/>
            <person name="Lipzen A."/>
            <person name="Lundell T."/>
            <person name="Morin E."/>
            <person name="Murat C."/>
            <person name="Riley R."/>
            <person name="Ohm R."/>
            <person name="Sun H."/>
            <person name="Tunlid A."/>
            <person name="Henrissat B."/>
            <person name="Grigoriev I.V."/>
            <person name="Hibbett D.S."/>
            <person name="Martin F."/>
        </authorList>
    </citation>
    <scope>NUCLEOTIDE SEQUENCE [LARGE SCALE GENOMIC DNA]</scope>
    <source>
        <strain evidence="2">UH-Slu-Lm8-n1</strain>
    </source>
</reference>
<dbReference type="OrthoDB" id="2701676at2759"/>
<name>A0A0D0AG37_9AGAM</name>
<gene>
    <name evidence="1" type="ORF">CY34DRAFT_18521</name>
</gene>
<dbReference type="EMBL" id="KN835999">
    <property type="protein sequence ID" value="KIK33192.1"/>
    <property type="molecule type" value="Genomic_DNA"/>
</dbReference>
<dbReference type="HOGENOM" id="CLU_2135208_0_0_1"/>
<dbReference type="InParanoid" id="A0A0D0AG37"/>
<protein>
    <submittedName>
        <fullName evidence="1">Uncharacterized protein</fullName>
    </submittedName>
</protein>
<dbReference type="Proteomes" id="UP000054485">
    <property type="component" value="Unassembled WGS sequence"/>
</dbReference>
<evidence type="ECO:0000313" key="2">
    <source>
        <dbReference type="Proteomes" id="UP000054485"/>
    </source>
</evidence>
<evidence type="ECO:0000313" key="1">
    <source>
        <dbReference type="EMBL" id="KIK33192.1"/>
    </source>
</evidence>
<accession>A0A0D0AG37</accession>
<sequence length="113" mass="12711">MCACVNSVRSLTTRLSEFESTRLEAAVGIVRGAAARSEERISEKAGVILNEAREAGSVRAKVDALITKLKTYADYNEVKRELEILKYVKFAGLDLDDDWSIYQTFMRKSHPHT</sequence>
<keyword evidence="2" id="KW-1185">Reference proteome</keyword>
<reference evidence="1 2" key="1">
    <citation type="submission" date="2014-04" db="EMBL/GenBank/DDBJ databases">
        <authorList>
            <consortium name="DOE Joint Genome Institute"/>
            <person name="Kuo A."/>
            <person name="Ruytinx J."/>
            <person name="Rineau F."/>
            <person name="Colpaert J."/>
            <person name="Kohler A."/>
            <person name="Nagy L.G."/>
            <person name="Floudas D."/>
            <person name="Copeland A."/>
            <person name="Barry K.W."/>
            <person name="Cichocki N."/>
            <person name="Veneault-Fourrey C."/>
            <person name="LaButti K."/>
            <person name="Lindquist E.A."/>
            <person name="Lipzen A."/>
            <person name="Lundell T."/>
            <person name="Morin E."/>
            <person name="Murat C."/>
            <person name="Sun H."/>
            <person name="Tunlid A."/>
            <person name="Henrissat B."/>
            <person name="Grigoriev I.V."/>
            <person name="Hibbett D.S."/>
            <person name="Martin F."/>
            <person name="Nordberg H.P."/>
            <person name="Cantor M.N."/>
            <person name="Hua S.X."/>
        </authorList>
    </citation>
    <scope>NUCLEOTIDE SEQUENCE [LARGE SCALE GENOMIC DNA]</scope>
    <source>
        <strain evidence="1 2">UH-Slu-Lm8-n1</strain>
    </source>
</reference>
<dbReference type="STRING" id="930992.A0A0D0AG37"/>